<keyword evidence="5" id="KW-1185">Reference proteome</keyword>
<dbReference type="PANTHER" id="PTHR43618:SF8">
    <property type="entry name" value="7ALPHA-HYDROXYSTEROID DEHYDROGENASE"/>
    <property type="match status" value="1"/>
</dbReference>
<dbReference type="InterPro" id="IPR002347">
    <property type="entry name" value="SDR_fam"/>
</dbReference>
<dbReference type="InterPro" id="IPR036291">
    <property type="entry name" value="NAD(P)-bd_dom_sf"/>
</dbReference>
<evidence type="ECO:0000313" key="5">
    <source>
        <dbReference type="Proteomes" id="UP000466730"/>
    </source>
</evidence>
<evidence type="ECO:0000313" key="4">
    <source>
        <dbReference type="EMBL" id="MRH22092.1"/>
    </source>
</evidence>
<organism evidence="4 5">
    <name type="scientific">Rhodovulum strictum</name>
    <dbReference type="NCBI Taxonomy" id="58314"/>
    <lineage>
        <taxon>Bacteria</taxon>
        <taxon>Pseudomonadati</taxon>
        <taxon>Pseudomonadota</taxon>
        <taxon>Alphaproteobacteria</taxon>
        <taxon>Rhodobacterales</taxon>
        <taxon>Paracoccaceae</taxon>
        <taxon>Rhodovulum</taxon>
    </lineage>
</organism>
<accession>A0A844BM64</accession>
<dbReference type="Gene3D" id="3.40.50.720">
    <property type="entry name" value="NAD(P)-binding Rossmann-like Domain"/>
    <property type="match status" value="1"/>
</dbReference>
<gene>
    <name evidence="4" type="ORF">GH815_13920</name>
</gene>
<evidence type="ECO:0000256" key="1">
    <source>
        <dbReference type="ARBA" id="ARBA00006484"/>
    </source>
</evidence>
<dbReference type="GO" id="GO:0005829">
    <property type="term" value="C:cytosol"/>
    <property type="evidence" value="ECO:0007669"/>
    <property type="project" value="TreeGrafter"/>
</dbReference>
<dbReference type="InterPro" id="IPR020904">
    <property type="entry name" value="Sc_DH/Rdtase_CS"/>
</dbReference>
<dbReference type="AlphaFoldDB" id="A0A844BM64"/>
<comment type="similarity">
    <text evidence="1">Belongs to the short-chain dehydrogenases/reductases (SDR) family.</text>
</comment>
<evidence type="ECO:0000256" key="2">
    <source>
        <dbReference type="ARBA" id="ARBA00022857"/>
    </source>
</evidence>
<dbReference type="SUPFAM" id="SSF51735">
    <property type="entry name" value="NAD(P)-binding Rossmann-fold domains"/>
    <property type="match status" value="1"/>
</dbReference>
<dbReference type="EMBL" id="WJPO01000024">
    <property type="protein sequence ID" value="MRH22092.1"/>
    <property type="molecule type" value="Genomic_DNA"/>
</dbReference>
<name>A0A844BM64_9RHOB</name>
<dbReference type="PRINTS" id="PR00081">
    <property type="entry name" value="GDHRDH"/>
</dbReference>
<dbReference type="Proteomes" id="UP000466730">
    <property type="component" value="Unassembled WGS sequence"/>
</dbReference>
<dbReference type="RefSeq" id="WP_153749379.1">
    <property type="nucleotide sequence ID" value="NZ_BAAADI010000045.1"/>
</dbReference>
<dbReference type="FunFam" id="3.40.50.720:FF:000084">
    <property type="entry name" value="Short-chain dehydrogenase reductase"/>
    <property type="match status" value="1"/>
</dbReference>
<reference evidence="4 5" key="1">
    <citation type="submission" date="2019-11" db="EMBL/GenBank/DDBJ databases">
        <title>Draft Whole-Genome sequence of the marine photosynthetic bacterium Rhodovulum strictum DSM 11289.</title>
        <authorList>
            <person name="Kyndt J.A."/>
            <person name="Meyer T.E."/>
        </authorList>
    </citation>
    <scope>NUCLEOTIDE SEQUENCE [LARGE SCALE GENOMIC DNA]</scope>
    <source>
        <strain evidence="4 5">DSM 11289</strain>
    </source>
</reference>
<dbReference type="OrthoDB" id="198783at2"/>
<dbReference type="InterPro" id="IPR052178">
    <property type="entry name" value="Sec_Metab_Biosynth_SDR"/>
</dbReference>
<dbReference type="GO" id="GO:0008709">
    <property type="term" value="F:cholate 7-alpha-dehydrogenase (NAD+) activity"/>
    <property type="evidence" value="ECO:0007669"/>
    <property type="project" value="TreeGrafter"/>
</dbReference>
<keyword evidence="2" id="KW-0521">NADP</keyword>
<dbReference type="PANTHER" id="PTHR43618">
    <property type="entry name" value="7-ALPHA-HYDROXYSTEROID DEHYDROGENASE"/>
    <property type="match status" value="1"/>
</dbReference>
<dbReference type="Pfam" id="PF13561">
    <property type="entry name" value="adh_short_C2"/>
    <property type="match status" value="1"/>
</dbReference>
<protein>
    <submittedName>
        <fullName evidence="4">SDR family oxidoreductase</fullName>
    </submittedName>
</protein>
<sequence length="264" mass="27842">MSFDAFAEFRMDGHNVIITGGAQNIGAGIAKTLSGAGANVMIADLNGEKAAETADEIARETGNDCRGMACNVTDKTQIDAVVKATVDAFGGISTLVNNVGWGGRQDNPAAIPEDEFIASYKLNTISAYRMSMACLPYLEKAGNASITNSGSFSSAVPAYDILPYATAKAALNQMMVSLAHMLNKRVRVNSILIGTVITEGYASAGITPEMQERMMHPDNLIGHPGRPQDIANAMLWLCSPAAQWVSGQTINVHGGGNVVRLFGE</sequence>
<proteinExistence type="inferred from homology"/>
<keyword evidence="3" id="KW-0560">Oxidoreductase</keyword>
<dbReference type="PROSITE" id="PS00061">
    <property type="entry name" value="ADH_SHORT"/>
    <property type="match status" value="1"/>
</dbReference>
<evidence type="ECO:0000256" key="3">
    <source>
        <dbReference type="ARBA" id="ARBA00023002"/>
    </source>
</evidence>
<comment type="caution">
    <text evidence="4">The sequence shown here is derived from an EMBL/GenBank/DDBJ whole genome shotgun (WGS) entry which is preliminary data.</text>
</comment>